<protein>
    <submittedName>
        <fullName evidence="3">DUF2813 domain-containing protein</fullName>
    </submittedName>
</protein>
<evidence type="ECO:0000259" key="2">
    <source>
        <dbReference type="Pfam" id="PF20469"/>
    </source>
</evidence>
<dbReference type="InterPro" id="IPR027417">
    <property type="entry name" value="P-loop_NTPase"/>
</dbReference>
<dbReference type="Proteomes" id="UP000307841">
    <property type="component" value="Unassembled WGS sequence"/>
</dbReference>
<dbReference type="InterPro" id="IPR034139">
    <property type="entry name" value="TOPRIM_OLD"/>
</dbReference>
<gene>
    <name evidence="3" type="ORF">E8L90_21705</name>
</gene>
<organism evidence="3 4">
    <name type="scientific">Brevibacillus antibioticus</name>
    <dbReference type="NCBI Taxonomy" id="2570228"/>
    <lineage>
        <taxon>Bacteria</taxon>
        <taxon>Bacillati</taxon>
        <taxon>Bacillota</taxon>
        <taxon>Bacilli</taxon>
        <taxon>Bacillales</taxon>
        <taxon>Paenibacillaceae</taxon>
        <taxon>Brevibacillus</taxon>
    </lineage>
</organism>
<feature type="domain" description="Endonuclease GajA/Old nuclease/RecF-like AAA" evidence="1">
    <location>
        <begin position="1"/>
        <end position="350"/>
    </location>
</feature>
<dbReference type="Gene3D" id="3.40.50.300">
    <property type="entry name" value="P-loop containing nucleotide triphosphate hydrolases"/>
    <property type="match status" value="1"/>
</dbReference>
<evidence type="ECO:0000313" key="3">
    <source>
        <dbReference type="EMBL" id="TKI57835.1"/>
    </source>
</evidence>
<evidence type="ECO:0000313" key="4">
    <source>
        <dbReference type="Proteomes" id="UP000307841"/>
    </source>
</evidence>
<comment type="caution">
    <text evidence="3">The sequence shown here is derived from an EMBL/GenBank/DDBJ whole genome shotgun (WGS) entry which is preliminary data.</text>
</comment>
<accession>A0A4U2YBY9</accession>
<dbReference type="InterPro" id="IPR051396">
    <property type="entry name" value="Bact_Antivir_Def_Nuclease"/>
</dbReference>
<reference evidence="3 4" key="1">
    <citation type="submission" date="2019-04" db="EMBL/GenBank/DDBJ databases">
        <title>Whole genome sequencing of Brevibacillus sp. TGS2-1.</title>
        <authorList>
            <person name="Choi A."/>
        </authorList>
    </citation>
    <scope>NUCLEOTIDE SEQUENCE [LARGE SCALE GENOMIC DNA]</scope>
    <source>
        <strain evidence="3 4">TGS2-1</strain>
    </source>
</reference>
<proteinExistence type="predicted"/>
<dbReference type="AlphaFoldDB" id="A0A4U2YBY9"/>
<feature type="domain" description="OLD protein-like TOPRIM" evidence="2">
    <location>
        <begin position="399"/>
        <end position="471"/>
    </location>
</feature>
<dbReference type="SUPFAM" id="SSF52540">
    <property type="entry name" value="P-loop containing nucleoside triphosphate hydrolases"/>
    <property type="match status" value="1"/>
</dbReference>
<dbReference type="RefSeq" id="WP_137031357.1">
    <property type="nucleotide sequence ID" value="NZ_SZNK01000001.1"/>
</dbReference>
<dbReference type="Pfam" id="PF20469">
    <property type="entry name" value="OLD-like_TOPRIM"/>
    <property type="match status" value="1"/>
</dbReference>
<sequence length="596" mass="68455">MFLKTLIIKNFRNIPSLNIDFRKGLNILVGENNAGKSSIIDALRICFNYGKQMRDIYVKRSDFHIDRNDPEAIINPIEFHLIFEIESPDESGVFIDLLSQSSDGTEQNLQIHYKYYLEERNQIEKIRYTVWGGDNEGQQITPDVLSLLLFVYLDALRDASQHLRPVRGNRLGELYSYLREDVQGNTVTDEKRNELTQRLRESLTGDSEWNSIIEAGKLKINEHLDETSIMNKKQSVEIEFLPFEFRKIVDNLRMLLPVFDQDRLDGDDSKQKYFEIQQNGLGYNNLLYMATVLGDLKNRKQLEPESYISLLIEEPEAHLHPQLQSIFFNYLGKLDSIGFQIFITSHSPTITARADLDSLIVVQCQNNDVFAYSLARSELSDVNKKYLGKFLDVTKSQLFFANGVIFVEGISEALLLQKLSKIMGDEYNLEKMGVEIVIVNGVAFEHFGKLFNSNDESKRLNVRSVIITDDDREMATEEVSSRAQNALQLKNGFLHVETAAVTFEYELIMADDYNKELLLGIFTDMHPISSSRITGETKKDFALSFLSKVESNKAKSELAHRLALKLENDEEAKKQFVIPDYIKRSICWITKGELNV</sequence>
<dbReference type="EMBL" id="SZNK01000001">
    <property type="protein sequence ID" value="TKI57835.1"/>
    <property type="molecule type" value="Genomic_DNA"/>
</dbReference>
<dbReference type="InterPro" id="IPR041685">
    <property type="entry name" value="AAA_GajA/Old/RecF-like"/>
</dbReference>
<dbReference type="Pfam" id="PF13175">
    <property type="entry name" value="AAA_15"/>
    <property type="match status" value="1"/>
</dbReference>
<dbReference type="PANTHER" id="PTHR43581">
    <property type="entry name" value="ATP/GTP PHOSPHATASE"/>
    <property type="match status" value="1"/>
</dbReference>
<name>A0A4U2YBY9_9BACL</name>
<dbReference type="PANTHER" id="PTHR43581:SF4">
    <property type="entry name" value="ATP_GTP PHOSPHATASE"/>
    <property type="match status" value="1"/>
</dbReference>
<keyword evidence="4" id="KW-1185">Reference proteome</keyword>
<evidence type="ECO:0000259" key="1">
    <source>
        <dbReference type="Pfam" id="PF13175"/>
    </source>
</evidence>
<dbReference type="CDD" id="cd01026">
    <property type="entry name" value="TOPRIM_OLD"/>
    <property type="match status" value="1"/>
</dbReference>
<dbReference type="OrthoDB" id="308933at2"/>